<proteinExistence type="predicted"/>
<dbReference type="Proteomes" id="UP000887580">
    <property type="component" value="Unplaced"/>
</dbReference>
<organism evidence="1 2">
    <name type="scientific">Panagrolaimus sp. PS1159</name>
    <dbReference type="NCBI Taxonomy" id="55785"/>
    <lineage>
        <taxon>Eukaryota</taxon>
        <taxon>Metazoa</taxon>
        <taxon>Ecdysozoa</taxon>
        <taxon>Nematoda</taxon>
        <taxon>Chromadorea</taxon>
        <taxon>Rhabditida</taxon>
        <taxon>Tylenchina</taxon>
        <taxon>Panagrolaimomorpha</taxon>
        <taxon>Panagrolaimoidea</taxon>
        <taxon>Panagrolaimidae</taxon>
        <taxon>Panagrolaimus</taxon>
    </lineage>
</organism>
<accession>A0AC35FUB6</accession>
<protein>
    <submittedName>
        <fullName evidence="2">Histone acetyltransferase</fullName>
    </submittedName>
</protein>
<evidence type="ECO:0000313" key="1">
    <source>
        <dbReference type="Proteomes" id="UP000887580"/>
    </source>
</evidence>
<dbReference type="WBParaSite" id="PS1159_v2.g20921.t1">
    <property type="protein sequence ID" value="PS1159_v2.g20921.t1"/>
    <property type="gene ID" value="PS1159_v2.g20921"/>
</dbReference>
<sequence>MSTSIWTVGNRIIRFVNLLHHSESSTKEEEEGEEDSAPLLNKSGMNHRNDENRGRKRTEKVDHVVATRSRTRASFSSPNPSNKSTSNTPSPAINGFHDEESPSDKSFAIPTISPRKLKELRELNESSTWKDPSVGKHPRQTRRSLTSQRTSPRMPALKVAPQSSTPNIFPIRPSTRSQVKQNGFDTNGMLDSPQPSTSGANLLNGIQKRRISLRHEHHFHQEPAAKKQRIIKLKLKIPSRISKIKKRPIKVVRKFKPYKTKKVLVFEPSDFEDSETFETLESLKQQCMKKKIPVKKSRTTKNSSLKMKLKKRPRTSDSAFAVVPETLERIKVDDNKVTKSVLPIMAFTEKKLPHISLSERTYIKRTLRLKRPSDANFLLPFPRNRLHHKPNLQIATKRIKFKYPPLKNGIKWLALLTPCQRSCNCMKFQTKRVKWDFYVPNEEDVKALKTDEICSCCHHSLWVHRRKYDVEDRRKRYTVLRDIIIVQKMLTVETNKENLRVLFILLKDLISIISENQALPKECFPFKNSLIHELSVRRHVQAYMQTKEARRMGFLNRHAQDLLQTLEEFIFPPPNQIEQYSYTFKFKKYSGTIVEKTFLTWYRHFYLRWLVFCRLPYFLNSLPKFEMCNIMSFQFVELFAETFSLKLEEKYAETKNSGIKVVAVLFRRLRVFARNVISINKKTSKKMSLKGYGSNVLEDYYESVPQSPDAMETRNAPALDGILQEPSGPFTYIQHFEDDSQPLEVTCPLPFAKYFWKLAKKKKYKLFLDSFNGPKNVKPLTLRHDPISLSEFEAISHDIQKTTRISRWRSNCDKERAAGKIEMLVLRNIKSTTSPKQNDFLMQFISVIHRQLPKMPKHYIIRLVMDGKHRSLILLKYLNRGSSPGWAVLGGICFRTFKTQSFSEIVFVAVHADHQVRGYGGYLMDQLKRYHVEHLGFPHLLTFADKNAIGYFKKQGFSRDIGLPRDNYHKYIKEYEGATLMYCQSRLSNTPEDELYWAYKLKKHLRNLYFELCPEWKTIFEGIEKKFLQWDLLPMKVDRFEQVDNYGYGLFYDDIGLPQLFWKRQYELIELNGGPSEEEEFLSEDEYYGREDPGEKDSDDEGGYSLDDELATPDWKEPDSEYDPEEENSTQMMFMLVEAIYRCPYSWPFHYPVDEYDAPTYSEDLNQPMTLEIIEDRLDWGYYIHERMLFLDFARIFINCYAFNEQQDGPYYHACYRLHQYFNAISLQIFGERVAPYLLPIAKASSFRKPNQKADQVVFDPLRPYWYPIRVILPPPPTTSKSKKTPKKKLTKTRSKSIGSTKKQQRTKSQTPAREKTPIRKSSINSSSKKVQTKLVFNQSSSAGYHLEFLDETPPERRTTRATTRTSGSTTPSNSAVRRRKR</sequence>
<evidence type="ECO:0000313" key="2">
    <source>
        <dbReference type="WBParaSite" id="PS1159_v2.g20921.t1"/>
    </source>
</evidence>
<name>A0AC35FUB6_9BILA</name>
<reference evidence="2" key="1">
    <citation type="submission" date="2022-11" db="UniProtKB">
        <authorList>
            <consortium name="WormBaseParasite"/>
        </authorList>
    </citation>
    <scope>IDENTIFICATION</scope>
</reference>